<keyword evidence="2 8" id="KW-0963">Cytoplasm</keyword>
<gene>
    <name evidence="8 11" type="primary">coaE</name>
    <name evidence="11" type="ORF">Pmgp_03042</name>
</gene>
<dbReference type="PANTHER" id="PTHR10695:SF46">
    <property type="entry name" value="BIFUNCTIONAL COENZYME A SYNTHASE-RELATED"/>
    <property type="match status" value="1"/>
</dbReference>
<evidence type="ECO:0000256" key="9">
    <source>
        <dbReference type="NCBIfam" id="TIGR00152"/>
    </source>
</evidence>
<evidence type="ECO:0000313" key="12">
    <source>
        <dbReference type="Proteomes" id="UP000297597"/>
    </source>
</evidence>
<keyword evidence="3 8" id="KW-0808">Transferase</keyword>
<protein>
    <recommendedName>
        <fullName evidence="8 9">Dephospho-CoA kinase</fullName>
        <ecNumber evidence="8 9">2.7.1.24</ecNumber>
    </recommendedName>
    <alternativeName>
        <fullName evidence="8">Dephosphocoenzyme A kinase</fullName>
    </alternativeName>
</protein>
<comment type="pathway">
    <text evidence="8">Cofactor biosynthesis; coenzyme A biosynthesis; CoA from (R)-pantothenate: step 5/5.</text>
</comment>
<dbReference type="EMBL" id="QFFZ01000044">
    <property type="protein sequence ID" value="TEB09547.1"/>
    <property type="molecule type" value="Genomic_DNA"/>
</dbReference>
<feature type="region of interest" description="Disordered" evidence="10">
    <location>
        <begin position="184"/>
        <end position="211"/>
    </location>
</feature>
<evidence type="ECO:0000256" key="8">
    <source>
        <dbReference type="HAMAP-Rule" id="MF_00376"/>
    </source>
</evidence>
<keyword evidence="4 8" id="KW-0547">Nucleotide-binding</keyword>
<dbReference type="Gene3D" id="3.40.50.300">
    <property type="entry name" value="P-loop containing nucleotide triphosphate hydrolases"/>
    <property type="match status" value="1"/>
</dbReference>
<name>A0A4Y7RML8_9FIRM</name>
<dbReference type="NCBIfam" id="TIGR00152">
    <property type="entry name" value="dephospho-CoA kinase"/>
    <property type="match status" value="1"/>
</dbReference>
<dbReference type="UniPathway" id="UPA00241">
    <property type="reaction ID" value="UER00356"/>
</dbReference>
<dbReference type="InterPro" id="IPR001977">
    <property type="entry name" value="Depp_CoAkinase"/>
</dbReference>
<dbReference type="InterPro" id="IPR027417">
    <property type="entry name" value="P-loop_NTPase"/>
</dbReference>
<dbReference type="GO" id="GO:0005524">
    <property type="term" value="F:ATP binding"/>
    <property type="evidence" value="ECO:0007669"/>
    <property type="project" value="UniProtKB-UniRule"/>
</dbReference>
<evidence type="ECO:0000256" key="1">
    <source>
        <dbReference type="ARBA" id="ARBA00009018"/>
    </source>
</evidence>
<dbReference type="RefSeq" id="WP_192902956.1">
    <property type="nucleotide sequence ID" value="NZ_QFFZ01000044.1"/>
</dbReference>
<comment type="subcellular location">
    <subcellularLocation>
        <location evidence="8">Cytoplasm</location>
    </subcellularLocation>
</comment>
<sequence length="211" mass="23626">MIVIGLTGNIGSGKSTVARRLAELGAKIIDADKVARQVVMPGSPCLEEIAKEFGRGILNARGELDRKKMADVVFADSQARVRLNNIIHPWITREIRQEVSRHKNHPELLGPAGVLVVDAPLLIETGLQHNVDEVWVVKVNLQEQLRRLAKRDGLAPQEVMNRLDAQLPQIEKLKYARRVIDNSGTPDQTIKQVDQHWQDIKSQHPHPPISI</sequence>
<dbReference type="PANTHER" id="PTHR10695">
    <property type="entry name" value="DEPHOSPHO-COA KINASE-RELATED"/>
    <property type="match status" value="1"/>
</dbReference>
<comment type="caution">
    <text evidence="11">The sequence shown here is derived from an EMBL/GenBank/DDBJ whole genome shotgun (WGS) entry which is preliminary data.</text>
</comment>
<comment type="catalytic activity">
    <reaction evidence="8">
        <text>3'-dephospho-CoA + ATP = ADP + CoA + H(+)</text>
        <dbReference type="Rhea" id="RHEA:18245"/>
        <dbReference type="ChEBI" id="CHEBI:15378"/>
        <dbReference type="ChEBI" id="CHEBI:30616"/>
        <dbReference type="ChEBI" id="CHEBI:57287"/>
        <dbReference type="ChEBI" id="CHEBI:57328"/>
        <dbReference type="ChEBI" id="CHEBI:456216"/>
        <dbReference type="EC" id="2.7.1.24"/>
    </reaction>
</comment>
<feature type="binding site" evidence="8">
    <location>
        <begin position="11"/>
        <end position="16"/>
    </location>
    <ligand>
        <name>ATP</name>
        <dbReference type="ChEBI" id="CHEBI:30616"/>
    </ligand>
</feature>
<evidence type="ECO:0000256" key="7">
    <source>
        <dbReference type="ARBA" id="ARBA00022993"/>
    </source>
</evidence>
<dbReference type="GO" id="GO:0015937">
    <property type="term" value="P:coenzyme A biosynthetic process"/>
    <property type="evidence" value="ECO:0007669"/>
    <property type="project" value="UniProtKB-UniRule"/>
</dbReference>
<dbReference type="AlphaFoldDB" id="A0A4Y7RML8"/>
<dbReference type="SUPFAM" id="SSF52540">
    <property type="entry name" value="P-loop containing nucleoside triphosphate hydrolases"/>
    <property type="match status" value="1"/>
</dbReference>
<organism evidence="11 12">
    <name type="scientific">Pelotomaculum propionicicum</name>
    <dbReference type="NCBI Taxonomy" id="258475"/>
    <lineage>
        <taxon>Bacteria</taxon>
        <taxon>Bacillati</taxon>
        <taxon>Bacillota</taxon>
        <taxon>Clostridia</taxon>
        <taxon>Eubacteriales</taxon>
        <taxon>Desulfotomaculaceae</taxon>
        <taxon>Pelotomaculum</taxon>
    </lineage>
</organism>
<dbReference type="Pfam" id="PF01121">
    <property type="entry name" value="CoaE"/>
    <property type="match status" value="1"/>
</dbReference>
<keyword evidence="12" id="KW-1185">Reference proteome</keyword>
<dbReference type="PROSITE" id="PS51219">
    <property type="entry name" value="DPCK"/>
    <property type="match status" value="1"/>
</dbReference>
<comment type="similarity">
    <text evidence="1 8">Belongs to the CoaE family.</text>
</comment>
<evidence type="ECO:0000256" key="2">
    <source>
        <dbReference type="ARBA" id="ARBA00022490"/>
    </source>
</evidence>
<feature type="compositionally biased region" description="Basic and acidic residues" evidence="10">
    <location>
        <begin position="193"/>
        <end position="202"/>
    </location>
</feature>
<proteinExistence type="inferred from homology"/>
<dbReference type="HAMAP" id="MF_00376">
    <property type="entry name" value="Dephospho_CoA_kinase"/>
    <property type="match status" value="1"/>
</dbReference>
<dbReference type="FunFam" id="3.40.50.300:FF:000991">
    <property type="entry name" value="Dephospho-CoA kinase"/>
    <property type="match status" value="1"/>
</dbReference>
<evidence type="ECO:0000313" key="11">
    <source>
        <dbReference type="EMBL" id="TEB09547.1"/>
    </source>
</evidence>
<keyword evidence="6 8" id="KW-0067">ATP-binding</keyword>
<dbReference type="EC" id="2.7.1.24" evidence="8 9"/>
<dbReference type="Proteomes" id="UP000297597">
    <property type="component" value="Unassembled WGS sequence"/>
</dbReference>
<accession>A0A4Y7RML8</accession>
<dbReference type="GO" id="GO:0005737">
    <property type="term" value="C:cytoplasm"/>
    <property type="evidence" value="ECO:0007669"/>
    <property type="project" value="UniProtKB-SubCell"/>
</dbReference>
<evidence type="ECO:0000256" key="10">
    <source>
        <dbReference type="SAM" id="MobiDB-lite"/>
    </source>
</evidence>
<dbReference type="CDD" id="cd02022">
    <property type="entry name" value="DPCK"/>
    <property type="match status" value="1"/>
</dbReference>
<comment type="function">
    <text evidence="8">Catalyzes the phosphorylation of the 3'-hydroxyl group of dephosphocoenzyme A to form coenzyme A.</text>
</comment>
<evidence type="ECO:0000256" key="4">
    <source>
        <dbReference type="ARBA" id="ARBA00022741"/>
    </source>
</evidence>
<reference evidence="11 12" key="1">
    <citation type="journal article" date="2018" name="Environ. Microbiol.">
        <title>Novel energy conservation strategies and behaviour of Pelotomaculum schinkii driving syntrophic propionate catabolism.</title>
        <authorList>
            <person name="Hidalgo-Ahumada C.A.P."/>
            <person name="Nobu M.K."/>
            <person name="Narihiro T."/>
            <person name="Tamaki H."/>
            <person name="Liu W.T."/>
            <person name="Kamagata Y."/>
            <person name="Stams A.J.M."/>
            <person name="Imachi H."/>
            <person name="Sousa D.Z."/>
        </authorList>
    </citation>
    <scope>NUCLEOTIDE SEQUENCE [LARGE SCALE GENOMIC DNA]</scope>
    <source>
        <strain evidence="11 12">MGP</strain>
    </source>
</reference>
<evidence type="ECO:0000256" key="3">
    <source>
        <dbReference type="ARBA" id="ARBA00022679"/>
    </source>
</evidence>
<keyword evidence="5 8" id="KW-0418">Kinase</keyword>
<evidence type="ECO:0000256" key="6">
    <source>
        <dbReference type="ARBA" id="ARBA00022840"/>
    </source>
</evidence>
<keyword evidence="7 8" id="KW-0173">Coenzyme A biosynthesis</keyword>
<dbReference type="GO" id="GO:0004140">
    <property type="term" value="F:dephospho-CoA kinase activity"/>
    <property type="evidence" value="ECO:0007669"/>
    <property type="project" value="UniProtKB-UniRule"/>
</dbReference>
<evidence type="ECO:0000256" key="5">
    <source>
        <dbReference type="ARBA" id="ARBA00022777"/>
    </source>
</evidence>